<dbReference type="OrthoDB" id="9802264at2"/>
<dbReference type="FunFam" id="3.40.50.300:FF:000016">
    <property type="entry name" value="Oligopeptide ABC transporter ATP-binding component"/>
    <property type="match status" value="1"/>
</dbReference>
<dbReference type="Gene3D" id="3.40.50.300">
    <property type="entry name" value="P-loop containing nucleotide triphosphate hydrolases"/>
    <property type="match status" value="1"/>
</dbReference>
<evidence type="ECO:0000259" key="8">
    <source>
        <dbReference type="PROSITE" id="PS50893"/>
    </source>
</evidence>
<keyword evidence="5" id="KW-0547">Nucleotide-binding</keyword>
<evidence type="ECO:0000313" key="9">
    <source>
        <dbReference type="EMBL" id="MTH35958.1"/>
    </source>
</evidence>
<keyword evidence="10" id="KW-1185">Reference proteome</keyword>
<evidence type="ECO:0000313" key="10">
    <source>
        <dbReference type="Proteomes" id="UP000442533"/>
    </source>
</evidence>
<dbReference type="InterPro" id="IPR017871">
    <property type="entry name" value="ABC_transporter-like_CS"/>
</dbReference>
<dbReference type="SUPFAM" id="SSF52540">
    <property type="entry name" value="P-loop containing nucleoside triphosphate hydrolases"/>
    <property type="match status" value="1"/>
</dbReference>
<dbReference type="PROSITE" id="PS00211">
    <property type="entry name" value="ABC_TRANSPORTER_1"/>
    <property type="match status" value="1"/>
</dbReference>
<dbReference type="Pfam" id="PF00005">
    <property type="entry name" value="ABC_tran"/>
    <property type="match status" value="1"/>
</dbReference>
<name>A0A844HAU6_9RHOB</name>
<dbReference type="InterPro" id="IPR013563">
    <property type="entry name" value="Oligopep_ABC_C"/>
</dbReference>
<proteinExistence type="inferred from homology"/>
<dbReference type="AlphaFoldDB" id="A0A844HAU6"/>
<evidence type="ECO:0000256" key="3">
    <source>
        <dbReference type="ARBA" id="ARBA00022448"/>
    </source>
</evidence>
<dbReference type="InterPro" id="IPR003439">
    <property type="entry name" value="ABC_transporter-like_ATP-bd"/>
</dbReference>
<keyword evidence="3" id="KW-0813">Transport</keyword>
<reference evidence="9 10" key="1">
    <citation type="submission" date="2019-11" db="EMBL/GenBank/DDBJ databases">
        <authorList>
            <person name="Dong K."/>
        </authorList>
    </citation>
    <scope>NUCLEOTIDE SEQUENCE [LARGE SCALE GENOMIC DNA]</scope>
    <source>
        <strain evidence="9 10">JCM 17370</strain>
    </source>
</reference>
<dbReference type="GO" id="GO:0055085">
    <property type="term" value="P:transmembrane transport"/>
    <property type="evidence" value="ECO:0007669"/>
    <property type="project" value="UniProtKB-ARBA"/>
</dbReference>
<accession>A0A844HAU6</accession>
<dbReference type="PANTHER" id="PTHR43297">
    <property type="entry name" value="OLIGOPEPTIDE TRANSPORT ATP-BINDING PROTEIN APPD"/>
    <property type="match status" value="1"/>
</dbReference>
<dbReference type="InterPro" id="IPR003593">
    <property type="entry name" value="AAA+_ATPase"/>
</dbReference>
<dbReference type="RefSeq" id="WP_155065486.1">
    <property type="nucleotide sequence ID" value="NZ_WMIF01000025.1"/>
</dbReference>
<gene>
    <name evidence="9" type="ORF">GL279_15230</name>
</gene>
<protein>
    <submittedName>
        <fullName evidence="9">ATP-binding cassette domain-containing protein</fullName>
    </submittedName>
</protein>
<dbReference type="GO" id="GO:0016887">
    <property type="term" value="F:ATP hydrolysis activity"/>
    <property type="evidence" value="ECO:0007669"/>
    <property type="project" value="InterPro"/>
</dbReference>
<evidence type="ECO:0000256" key="7">
    <source>
        <dbReference type="ARBA" id="ARBA00023136"/>
    </source>
</evidence>
<dbReference type="EMBL" id="WMIF01000025">
    <property type="protein sequence ID" value="MTH35958.1"/>
    <property type="molecule type" value="Genomic_DNA"/>
</dbReference>
<comment type="similarity">
    <text evidence="2">Belongs to the ABC transporter superfamily.</text>
</comment>
<keyword evidence="7" id="KW-0472">Membrane</keyword>
<dbReference type="GO" id="GO:0015833">
    <property type="term" value="P:peptide transport"/>
    <property type="evidence" value="ECO:0007669"/>
    <property type="project" value="InterPro"/>
</dbReference>
<evidence type="ECO:0000256" key="6">
    <source>
        <dbReference type="ARBA" id="ARBA00022840"/>
    </source>
</evidence>
<sequence>MSCPAPIAALAPDLLTIRNLRVHFPGQTGEVLAVDGVDLTLRAGEIVGLVGESGSGKSVTAMSILRLVPGARSSGQIALEGRDLIGLGAAEMRALRGDRIGMVFQNPMTSLNPAYTIGNQLIEAVRLHRPLGRGAARKLALTRLAEVGLTDAARVFTSYPHELSGGMRQRAMIAMAMICAPALLIADEPTTALGVTTQAQILHLLDRLRREHGTAILLITHDLAVVAAICDRVAVMYAGSVVEEAPSDDLIDRPRHPYTRALIEAIPSETGDRRRLYSIPGAALMRPDAQACAFAPRCATASERCRAARPPLITSGARGLRCWHPLEVSP</sequence>
<evidence type="ECO:0000256" key="1">
    <source>
        <dbReference type="ARBA" id="ARBA00004417"/>
    </source>
</evidence>
<dbReference type="GO" id="GO:0005524">
    <property type="term" value="F:ATP binding"/>
    <property type="evidence" value="ECO:0007669"/>
    <property type="project" value="UniProtKB-KW"/>
</dbReference>
<evidence type="ECO:0000256" key="4">
    <source>
        <dbReference type="ARBA" id="ARBA00022475"/>
    </source>
</evidence>
<dbReference type="CDD" id="cd03257">
    <property type="entry name" value="ABC_NikE_OppD_transporters"/>
    <property type="match status" value="1"/>
</dbReference>
<dbReference type="GO" id="GO:0005886">
    <property type="term" value="C:plasma membrane"/>
    <property type="evidence" value="ECO:0007669"/>
    <property type="project" value="UniProtKB-SubCell"/>
</dbReference>
<dbReference type="Proteomes" id="UP000442533">
    <property type="component" value="Unassembled WGS sequence"/>
</dbReference>
<dbReference type="InterPro" id="IPR027417">
    <property type="entry name" value="P-loop_NTPase"/>
</dbReference>
<evidence type="ECO:0000256" key="5">
    <source>
        <dbReference type="ARBA" id="ARBA00022741"/>
    </source>
</evidence>
<comment type="subcellular location">
    <subcellularLocation>
        <location evidence="1">Cell inner membrane</location>
        <topology evidence="1">Peripheral membrane protein</topology>
    </subcellularLocation>
</comment>
<evidence type="ECO:0000256" key="2">
    <source>
        <dbReference type="ARBA" id="ARBA00005417"/>
    </source>
</evidence>
<organism evidence="9 10">
    <name type="scientific">Paracoccus limosus</name>
    <dbReference type="NCBI Taxonomy" id="913252"/>
    <lineage>
        <taxon>Bacteria</taxon>
        <taxon>Pseudomonadati</taxon>
        <taxon>Pseudomonadota</taxon>
        <taxon>Alphaproteobacteria</taxon>
        <taxon>Rhodobacterales</taxon>
        <taxon>Paracoccaceae</taxon>
        <taxon>Paracoccus</taxon>
    </lineage>
</organism>
<dbReference type="PANTHER" id="PTHR43297:SF2">
    <property type="entry name" value="DIPEPTIDE TRANSPORT ATP-BINDING PROTEIN DPPD"/>
    <property type="match status" value="1"/>
</dbReference>
<dbReference type="NCBIfam" id="TIGR01727">
    <property type="entry name" value="oligo_HPY"/>
    <property type="match status" value="1"/>
</dbReference>
<dbReference type="SMART" id="SM00382">
    <property type="entry name" value="AAA"/>
    <property type="match status" value="1"/>
</dbReference>
<keyword evidence="6 9" id="KW-0067">ATP-binding</keyword>
<keyword evidence="4" id="KW-1003">Cell membrane</keyword>
<comment type="caution">
    <text evidence="9">The sequence shown here is derived from an EMBL/GenBank/DDBJ whole genome shotgun (WGS) entry which is preliminary data.</text>
</comment>
<dbReference type="Pfam" id="PF08352">
    <property type="entry name" value="oligo_HPY"/>
    <property type="match status" value="1"/>
</dbReference>
<dbReference type="InterPro" id="IPR050388">
    <property type="entry name" value="ABC_Ni/Peptide_Import"/>
</dbReference>
<feature type="domain" description="ABC transporter" evidence="8">
    <location>
        <begin position="17"/>
        <end position="263"/>
    </location>
</feature>
<dbReference type="PROSITE" id="PS50893">
    <property type="entry name" value="ABC_TRANSPORTER_2"/>
    <property type="match status" value="1"/>
</dbReference>